<dbReference type="Proteomes" id="UP000324705">
    <property type="component" value="Chromosome 5B"/>
</dbReference>
<accession>A0A9R0XF24</accession>
<gene>
    <name evidence="2" type="ORF">TRITD_5Bv1G182450</name>
</gene>
<dbReference type="AlphaFoldDB" id="A0A9R0XF24"/>
<dbReference type="Pfam" id="PF04578">
    <property type="entry name" value="DUF594"/>
    <property type="match status" value="1"/>
</dbReference>
<evidence type="ECO:0000313" key="2">
    <source>
        <dbReference type="EMBL" id="VAI35541.1"/>
    </source>
</evidence>
<reference evidence="2 3" key="1">
    <citation type="submission" date="2017-09" db="EMBL/GenBank/DDBJ databases">
        <authorList>
            <consortium name="International Durum Wheat Genome Sequencing Consortium (IDWGSC)"/>
            <person name="Milanesi L."/>
        </authorList>
    </citation>
    <scope>NUCLEOTIDE SEQUENCE [LARGE SCALE GENOMIC DNA]</scope>
    <source>
        <strain evidence="3">cv. Svevo</strain>
    </source>
</reference>
<name>A0A9R0XF24_TRITD</name>
<dbReference type="PANTHER" id="PTHR31325">
    <property type="entry name" value="OS01G0798800 PROTEIN-RELATED"/>
    <property type="match status" value="1"/>
</dbReference>
<dbReference type="EMBL" id="LT934120">
    <property type="protein sequence ID" value="VAI35541.1"/>
    <property type="molecule type" value="Genomic_DNA"/>
</dbReference>
<evidence type="ECO:0000256" key="1">
    <source>
        <dbReference type="SAM" id="MobiDB-lite"/>
    </source>
</evidence>
<feature type="compositionally biased region" description="Polar residues" evidence="1">
    <location>
        <begin position="58"/>
        <end position="81"/>
    </location>
</feature>
<keyword evidence="3" id="KW-1185">Reference proteome</keyword>
<protein>
    <submittedName>
        <fullName evidence="2">Uncharacterized protein</fullName>
    </submittedName>
</protein>
<organism evidence="2 3">
    <name type="scientific">Triticum turgidum subsp. durum</name>
    <name type="common">Durum wheat</name>
    <name type="synonym">Triticum durum</name>
    <dbReference type="NCBI Taxonomy" id="4567"/>
    <lineage>
        <taxon>Eukaryota</taxon>
        <taxon>Viridiplantae</taxon>
        <taxon>Streptophyta</taxon>
        <taxon>Embryophyta</taxon>
        <taxon>Tracheophyta</taxon>
        <taxon>Spermatophyta</taxon>
        <taxon>Magnoliopsida</taxon>
        <taxon>Liliopsida</taxon>
        <taxon>Poales</taxon>
        <taxon>Poaceae</taxon>
        <taxon>BOP clade</taxon>
        <taxon>Pooideae</taxon>
        <taxon>Triticodae</taxon>
        <taxon>Triticeae</taxon>
        <taxon>Triticinae</taxon>
        <taxon>Triticum</taxon>
    </lineage>
</organism>
<proteinExistence type="predicted"/>
<feature type="region of interest" description="Disordered" evidence="1">
    <location>
        <begin position="56"/>
        <end position="81"/>
    </location>
</feature>
<dbReference type="Gramene" id="TRITD5Bv1G182450.2">
    <property type="protein sequence ID" value="TRITD5Bv1G182450.2"/>
    <property type="gene ID" value="TRITD5Bv1G182450"/>
</dbReference>
<dbReference type="InterPro" id="IPR007658">
    <property type="entry name" value="DUF594"/>
</dbReference>
<evidence type="ECO:0000313" key="3">
    <source>
        <dbReference type="Proteomes" id="UP000324705"/>
    </source>
</evidence>
<sequence length="81" mass="8822">MWGVIQGVWVEMLCFSASRGRGYLHAKSLGTGEELLTHVWLLLSCMGMETLPERLQRTDLSSGEGNAGATPSTSQVSTCQY</sequence>